<dbReference type="AlphaFoldDB" id="A0A482WFA1"/>
<accession>A0A482WFA1</accession>
<organism evidence="2 3">
    <name type="scientific">Laodelphax striatellus</name>
    <name type="common">Small brown planthopper</name>
    <name type="synonym">Delphax striatella</name>
    <dbReference type="NCBI Taxonomy" id="195883"/>
    <lineage>
        <taxon>Eukaryota</taxon>
        <taxon>Metazoa</taxon>
        <taxon>Ecdysozoa</taxon>
        <taxon>Arthropoda</taxon>
        <taxon>Hexapoda</taxon>
        <taxon>Insecta</taxon>
        <taxon>Pterygota</taxon>
        <taxon>Neoptera</taxon>
        <taxon>Paraneoptera</taxon>
        <taxon>Hemiptera</taxon>
        <taxon>Auchenorrhyncha</taxon>
        <taxon>Fulgoroidea</taxon>
        <taxon>Delphacidae</taxon>
        <taxon>Criomorphinae</taxon>
        <taxon>Laodelphax</taxon>
    </lineage>
</organism>
<dbReference type="EMBL" id="QKKF02037417">
    <property type="protein sequence ID" value="RZF32215.1"/>
    <property type="molecule type" value="Genomic_DNA"/>
</dbReference>
<reference evidence="2 3" key="1">
    <citation type="journal article" date="2017" name="Gigascience">
        <title>Genome sequence of the small brown planthopper, Laodelphax striatellus.</title>
        <authorList>
            <person name="Zhu J."/>
            <person name="Jiang F."/>
            <person name="Wang X."/>
            <person name="Yang P."/>
            <person name="Bao Y."/>
            <person name="Zhao W."/>
            <person name="Wang W."/>
            <person name="Lu H."/>
            <person name="Wang Q."/>
            <person name="Cui N."/>
            <person name="Li J."/>
            <person name="Chen X."/>
            <person name="Luo L."/>
            <person name="Yu J."/>
            <person name="Kang L."/>
            <person name="Cui F."/>
        </authorList>
    </citation>
    <scope>NUCLEOTIDE SEQUENCE [LARGE SCALE GENOMIC DNA]</scope>
    <source>
        <strain evidence="2">Lst14</strain>
    </source>
</reference>
<dbReference type="Proteomes" id="UP000291343">
    <property type="component" value="Unassembled WGS sequence"/>
</dbReference>
<evidence type="ECO:0000256" key="1">
    <source>
        <dbReference type="SAM" id="MobiDB-lite"/>
    </source>
</evidence>
<evidence type="ECO:0000313" key="3">
    <source>
        <dbReference type="Proteomes" id="UP000291343"/>
    </source>
</evidence>
<gene>
    <name evidence="2" type="ORF">LSTR_LSTR011487</name>
</gene>
<feature type="compositionally biased region" description="Basic and acidic residues" evidence="1">
    <location>
        <begin position="75"/>
        <end position="86"/>
    </location>
</feature>
<feature type="region of interest" description="Disordered" evidence="1">
    <location>
        <begin position="25"/>
        <end position="93"/>
    </location>
</feature>
<protein>
    <submittedName>
        <fullName evidence="2">Uncharacterized protein</fullName>
    </submittedName>
</protein>
<proteinExistence type="predicted"/>
<comment type="caution">
    <text evidence="2">The sequence shown here is derived from an EMBL/GenBank/DDBJ whole genome shotgun (WGS) entry which is preliminary data.</text>
</comment>
<name>A0A482WFA1_LAOST</name>
<keyword evidence="3" id="KW-1185">Reference proteome</keyword>
<dbReference type="InParanoid" id="A0A482WFA1"/>
<sequence length="112" mass="11812">MVKTVVIRSSPTDKSQVCTFAEKGKMAAGGAAEATENLGGTPMEKNSASAECSKLGATNPASKSETGEASNSPAGKKEESDSETKKNQPAAALDEDDYYSIYGPWSCLWIWQ</sequence>
<evidence type="ECO:0000313" key="2">
    <source>
        <dbReference type="EMBL" id="RZF32215.1"/>
    </source>
</evidence>
<feature type="compositionally biased region" description="Polar residues" evidence="1">
    <location>
        <begin position="59"/>
        <end position="73"/>
    </location>
</feature>